<keyword evidence="3 5" id="KW-1133">Transmembrane helix</keyword>
<dbReference type="PANTHER" id="PTHR30386:SF26">
    <property type="entry name" value="TRANSPORT PROTEIN COMB"/>
    <property type="match status" value="1"/>
</dbReference>
<dbReference type="OrthoDB" id="594147at2"/>
<dbReference type="GO" id="GO:0016020">
    <property type="term" value="C:membrane"/>
    <property type="evidence" value="ECO:0007669"/>
    <property type="project" value="UniProtKB-SubCell"/>
</dbReference>
<comment type="caution">
    <text evidence="7">The sequence shown here is derived from an EMBL/GenBank/DDBJ whole genome shotgun (WGS) entry which is preliminary data.</text>
</comment>
<comment type="subcellular location">
    <subcellularLocation>
        <location evidence="1">Membrane</location>
        <topology evidence="1">Single-pass membrane protein</topology>
    </subcellularLocation>
</comment>
<dbReference type="Proteomes" id="UP000235564">
    <property type="component" value="Unassembled WGS sequence"/>
</dbReference>
<accession>A0A2N6QQJ5</accession>
<sequence>MEQNSKLLSTDWITDSIDTYIYSQRPKNSAIYIIVLAVVALIIISLPFIYVDITVQSNGIVRPNSEVSIITAPMTEIVEKVYVKEGDMLNKGDEILKFRTNSSDGRIKYQQDRSLDLQTQISDLNLLSKGLSPSVFLSTARQQEYRKYLSEVHRLQTDLHQYEIEWKRQKTLFDKGLISESEYNEHYYQYLNRQNELALQKANQKSTWKTDLANLKMQLSEMSSDLIETNSNRNLHVVKSPINGTLEQFSGIYSGSYLQTGTTIAIVSPDTTLHVEVYVTPRDIAFIAEGMRVKVQIESFNYNEWGTIDGYVKRISSDCMRDKDGNTFYKVRCKLTKNYLELRSQGRKGFIKKGMVCVAHFVVSHSSLLDLLYKNLDEWVNPTQHQATTPINLHN</sequence>
<keyword evidence="2 5" id="KW-0812">Transmembrane</keyword>
<dbReference type="RefSeq" id="WP_102697340.1">
    <property type="nucleotide sequence ID" value="NZ_PNGJ01000005.1"/>
</dbReference>
<evidence type="ECO:0000313" key="8">
    <source>
        <dbReference type="Proteomes" id="UP000235564"/>
    </source>
</evidence>
<dbReference type="EMBL" id="PNGJ01000005">
    <property type="protein sequence ID" value="PMC24009.1"/>
    <property type="molecule type" value="Genomic_DNA"/>
</dbReference>
<protein>
    <submittedName>
        <fullName evidence="7">HlyD family secretion protein</fullName>
    </submittedName>
</protein>
<dbReference type="Pfam" id="PF26002">
    <property type="entry name" value="Beta-barrel_AprE"/>
    <property type="match status" value="1"/>
</dbReference>
<dbReference type="InterPro" id="IPR050739">
    <property type="entry name" value="MFP"/>
</dbReference>
<dbReference type="Gene3D" id="1.10.287.470">
    <property type="entry name" value="Helix hairpin bin"/>
    <property type="match status" value="1"/>
</dbReference>
<keyword evidence="4 5" id="KW-0472">Membrane</keyword>
<gene>
    <name evidence="7" type="ORF">CJ231_06895</name>
</gene>
<evidence type="ECO:0000256" key="4">
    <source>
        <dbReference type="ARBA" id="ARBA00023136"/>
    </source>
</evidence>
<evidence type="ECO:0000313" key="7">
    <source>
        <dbReference type="EMBL" id="PMC24009.1"/>
    </source>
</evidence>
<dbReference type="PANTHER" id="PTHR30386">
    <property type="entry name" value="MEMBRANE FUSION SUBUNIT OF EMRAB-TOLC MULTIDRUG EFFLUX PUMP"/>
    <property type="match status" value="1"/>
</dbReference>
<reference evidence="7 8" key="1">
    <citation type="submission" date="2017-09" db="EMBL/GenBank/DDBJ databases">
        <title>Bacterial strain isolated from the female urinary microbiota.</title>
        <authorList>
            <person name="Thomas-White K."/>
            <person name="Kumar N."/>
            <person name="Forster S."/>
            <person name="Putonti C."/>
            <person name="Lawley T."/>
            <person name="Wolfe A.J."/>
        </authorList>
    </citation>
    <scope>NUCLEOTIDE SEQUENCE [LARGE SCALE GENOMIC DNA]</scope>
    <source>
        <strain evidence="7 8">UMB0536</strain>
    </source>
</reference>
<feature type="domain" description="AprE-like beta-barrel" evidence="6">
    <location>
        <begin position="273"/>
        <end position="360"/>
    </location>
</feature>
<evidence type="ECO:0000256" key="3">
    <source>
        <dbReference type="ARBA" id="ARBA00022989"/>
    </source>
</evidence>
<dbReference type="Gene3D" id="2.40.30.170">
    <property type="match status" value="1"/>
</dbReference>
<dbReference type="Gene3D" id="2.40.50.100">
    <property type="match status" value="1"/>
</dbReference>
<evidence type="ECO:0000259" key="6">
    <source>
        <dbReference type="Pfam" id="PF26002"/>
    </source>
</evidence>
<proteinExistence type="predicted"/>
<name>A0A2N6QQJ5_9BACT</name>
<evidence type="ECO:0000256" key="2">
    <source>
        <dbReference type="ARBA" id="ARBA00022692"/>
    </source>
</evidence>
<dbReference type="AlphaFoldDB" id="A0A2N6QQJ5"/>
<feature type="transmembrane region" description="Helical" evidence="5">
    <location>
        <begin position="30"/>
        <end position="50"/>
    </location>
</feature>
<evidence type="ECO:0000256" key="1">
    <source>
        <dbReference type="ARBA" id="ARBA00004167"/>
    </source>
</evidence>
<dbReference type="InterPro" id="IPR058982">
    <property type="entry name" value="Beta-barrel_AprE"/>
</dbReference>
<organism evidence="7 8">
    <name type="scientific">Hoylesella buccalis</name>
    <dbReference type="NCBI Taxonomy" id="28127"/>
    <lineage>
        <taxon>Bacteria</taxon>
        <taxon>Pseudomonadati</taxon>
        <taxon>Bacteroidota</taxon>
        <taxon>Bacteroidia</taxon>
        <taxon>Bacteroidales</taxon>
        <taxon>Prevotellaceae</taxon>
        <taxon>Hoylesella</taxon>
    </lineage>
</organism>
<evidence type="ECO:0000256" key="5">
    <source>
        <dbReference type="SAM" id="Phobius"/>
    </source>
</evidence>